<reference evidence="2" key="1">
    <citation type="journal article" date="2019" name="Int. J. Syst. Evol. Microbiol.">
        <title>The Global Catalogue of Microorganisms (GCM) 10K type strain sequencing project: providing services to taxonomists for standard genome sequencing and annotation.</title>
        <authorList>
            <consortium name="The Broad Institute Genomics Platform"/>
            <consortium name="The Broad Institute Genome Sequencing Center for Infectious Disease"/>
            <person name="Wu L."/>
            <person name="Ma J."/>
        </authorList>
    </citation>
    <scope>NUCLEOTIDE SEQUENCE [LARGE SCALE GENOMIC DNA]</scope>
    <source>
        <strain evidence="2">JCM 13006</strain>
    </source>
</reference>
<sequence>MMTEPAVRYAVVLPSNGAGHGEAQVVVVCRLGVAGPNGGWLYADAQALFRVEILGDTARRIGPDGRAVDGMLWHAVPLPDRSRW</sequence>
<dbReference type="InterPro" id="IPR046263">
    <property type="entry name" value="DUF6296"/>
</dbReference>
<dbReference type="RefSeq" id="WP_345701426.1">
    <property type="nucleotide sequence ID" value="NZ_BAABIS010000001.1"/>
</dbReference>
<protein>
    <submittedName>
        <fullName evidence="1">Uncharacterized protein</fullName>
    </submittedName>
</protein>
<proteinExistence type="predicted"/>
<organism evidence="1 2">
    <name type="scientific">Kitasatospora terrestris</name>
    <dbReference type="NCBI Taxonomy" id="258051"/>
    <lineage>
        <taxon>Bacteria</taxon>
        <taxon>Bacillati</taxon>
        <taxon>Actinomycetota</taxon>
        <taxon>Actinomycetes</taxon>
        <taxon>Kitasatosporales</taxon>
        <taxon>Streptomycetaceae</taxon>
        <taxon>Kitasatospora</taxon>
    </lineage>
</organism>
<dbReference type="Pfam" id="PF19813">
    <property type="entry name" value="DUF6296"/>
    <property type="match status" value="1"/>
</dbReference>
<evidence type="ECO:0000313" key="2">
    <source>
        <dbReference type="Proteomes" id="UP001501752"/>
    </source>
</evidence>
<evidence type="ECO:0000313" key="1">
    <source>
        <dbReference type="EMBL" id="GAA4883679.1"/>
    </source>
</evidence>
<dbReference type="Proteomes" id="UP001501752">
    <property type="component" value="Unassembled WGS sequence"/>
</dbReference>
<comment type="caution">
    <text evidence="1">The sequence shown here is derived from an EMBL/GenBank/DDBJ whole genome shotgun (WGS) entry which is preliminary data.</text>
</comment>
<gene>
    <name evidence="1" type="ORF">GCM10023235_75410</name>
</gene>
<dbReference type="EMBL" id="BAABIS010000001">
    <property type="protein sequence ID" value="GAA4883679.1"/>
    <property type="molecule type" value="Genomic_DNA"/>
</dbReference>
<name>A0ABP9EQE5_9ACTN</name>
<keyword evidence="2" id="KW-1185">Reference proteome</keyword>
<accession>A0ABP9EQE5</accession>